<proteinExistence type="predicted"/>
<keyword evidence="2" id="KW-1185">Reference proteome</keyword>
<evidence type="ECO:0000313" key="2">
    <source>
        <dbReference type="Proteomes" id="UP001500784"/>
    </source>
</evidence>
<dbReference type="SUPFAM" id="SSF50475">
    <property type="entry name" value="FMN-binding split barrel"/>
    <property type="match status" value="1"/>
</dbReference>
<dbReference type="InterPro" id="IPR012349">
    <property type="entry name" value="Split_barrel_FMN-bd"/>
</dbReference>
<comment type="caution">
    <text evidence="1">The sequence shown here is derived from an EMBL/GenBank/DDBJ whole genome shotgun (WGS) entry which is preliminary data.</text>
</comment>
<dbReference type="EMBL" id="BAAALV010000002">
    <property type="protein sequence ID" value="GAA1910026.1"/>
    <property type="molecule type" value="Genomic_DNA"/>
</dbReference>
<dbReference type="InterPro" id="IPR024747">
    <property type="entry name" value="Pyridox_Oxase-rel"/>
</dbReference>
<dbReference type="Gene3D" id="2.30.110.10">
    <property type="entry name" value="Electron Transport, Fmn-binding Protein, Chain A"/>
    <property type="match status" value="1"/>
</dbReference>
<accession>A0ABP5ADG9</accession>
<dbReference type="Proteomes" id="UP001500784">
    <property type="component" value="Unassembled WGS sequence"/>
</dbReference>
<dbReference type="Pfam" id="PF12900">
    <property type="entry name" value="Pyridox_ox_2"/>
    <property type="match status" value="1"/>
</dbReference>
<reference evidence="2" key="1">
    <citation type="journal article" date="2019" name="Int. J. Syst. Evol. Microbiol.">
        <title>The Global Catalogue of Microorganisms (GCM) 10K type strain sequencing project: providing services to taxonomists for standard genome sequencing and annotation.</title>
        <authorList>
            <consortium name="The Broad Institute Genomics Platform"/>
            <consortium name="The Broad Institute Genome Sequencing Center for Infectious Disease"/>
            <person name="Wu L."/>
            <person name="Ma J."/>
        </authorList>
    </citation>
    <scope>NUCLEOTIDE SEQUENCE [LARGE SCALE GENOMIC DNA]</scope>
    <source>
        <strain evidence="2">JCM 13316</strain>
    </source>
</reference>
<organism evidence="1 2">
    <name type="scientific">Arthrobacter gandavensis</name>
    <dbReference type="NCBI Taxonomy" id="169960"/>
    <lineage>
        <taxon>Bacteria</taxon>
        <taxon>Bacillati</taxon>
        <taxon>Actinomycetota</taxon>
        <taxon>Actinomycetes</taxon>
        <taxon>Micrococcales</taxon>
        <taxon>Micrococcaceae</taxon>
        <taxon>Arthrobacter</taxon>
    </lineage>
</organism>
<dbReference type="RefSeq" id="WP_152226010.1">
    <property type="nucleotide sequence ID" value="NZ_BAAALV010000002.1"/>
</dbReference>
<evidence type="ECO:0000313" key="1">
    <source>
        <dbReference type="EMBL" id="GAA1910026.1"/>
    </source>
</evidence>
<name>A0ABP5ADG9_9MICC</name>
<gene>
    <name evidence="1" type="ORF">GCM10009688_13480</name>
</gene>
<sequence>MPPTNDAGVPVELGSSDCWDYIRQASVGRLAVVVQGHPEIFPINFAVDHGTLVFRTAEGTKLAAALNGSAVAFEVDGYDDRLGYAWSVVAKGTASRLESIEDVLDSADLELFPWQAGEKNHFIRIVPAETTGRRFLISNAARRHVLEARRRQALIE</sequence>
<protein>
    <submittedName>
        <fullName evidence="1">Pyridoxamine 5'-phosphate oxidase family protein</fullName>
    </submittedName>
</protein>